<feature type="region of interest" description="Disordered" evidence="3">
    <location>
        <begin position="714"/>
        <end position="760"/>
    </location>
</feature>
<reference evidence="5" key="1">
    <citation type="submission" date="2023-07" db="EMBL/GenBank/DDBJ databases">
        <title>Genomic Encyclopedia of Type Strains, Phase IV (KMG-IV): sequencing the most valuable type-strain genomes for metagenomic binning, comparative biology and taxonomic classification.</title>
        <authorList>
            <person name="Goeker M."/>
        </authorList>
    </citation>
    <scope>NUCLEOTIDE SEQUENCE</scope>
    <source>
        <strain evidence="5">DSM 19569</strain>
    </source>
</reference>
<keyword evidence="2" id="KW-0184">Conjugation</keyword>
<evidence type="ECO:0000259" key="4">
    <source>
        <dbReference type="Pfam" id="PF03389"/>
    </source>
</evidence>
<gene>
    <name evidence="5" type="ORF">QO001_004260</name>
</gene>
<feature type="compositionally biased region" description="Acidic residues" evidence="3">
    <location>
        <begin position="750"/>
        <end position="760"/>
    </location>
</feature>
<accession>A0AAJ1TQP2</accession>
<evidence type="ECO:0000256" key="3">
    <source>
        <dbReference type="SAM" id="MobiDB-lite"/>
    </source>
</evidence>
<organism evidence="5 6">
    <name type="scientific">Methylobacterium brachiatum</name>
    <dbReference type="NCBI Taxonomy" id="269660"/>
    <lineage>
        <taxon>Bacteria</taxon>
        <taxon>Pseudomonadati</taxon>
        <taxon>Pseudomonadota</taxon>
        <taxon>Alphaproteobacteria</taxon>
        <taxon>Hyphomicrobiales</taxon>
        <taxon>Methylobacteriaceae</taxon>
        <taxon>Methylobacterium</taxon>
    </lineage>
</organism>
<proteinExistence type="inferred from homology"/>
<evidence type="ECO:0000313" key="6">
    <source>
        <dbReference type="Proteomes" id="UP001223420"/>
    </source>
</evidence>
<evidence type="ECO:0000256" key="1">
    <source>
        <dbReference type="ARBA" id="ARBA00010873"/>
    </source>
</evidence>
<dbReference type="RefSeq" id="WP_230367096.1">
    <property type="nucleotide sequence ID" value="NZ_JAJALK010000009.1"/>
</dbReference>
<dbReference type="AlphaFoldDB" id="A0AAJ1TQP2"/>
<comment type="similarity">
    <text evidence="1">Belongs to the MobA/MobL family.</text>
</comment>
<evidence type="ECO:0000313" key="5">
    <source>
        <dbReference type="EMBL" id="MDQ0545317.1"/>
    </source>
</evidence>
<name>A0AAJ1TQP2_9HYPH</name>
<dbReference type="EMBL" id="JAUSWL010000008">
    <property type="protein sequence ID" value="MDQ0545317.1"/>
    <property type="molecule type" value="Genomic_DNA"/>
</dbReference>
<sequence>MPSGFAAARPLHRLSSPTARRAAYAARETLAVGPDRILYTPARKRDWVAGGLLLPEAARPNYWTRESLWNAVDARAGATRGRPIAEQPDAQSGMELLLVLPRLTELTIERMSDCVTDFCERFTREGLAVQWDIHVPIRADRRDPDSPPQVSVHAHVIVSGRPIVGDSVARGRIRIFDPVWRVGWRRSIGWSREWRMHQERFYAEHALPLAVPVGGSSERPLGRARFIPAVRDKLLQWRKDRRDALRDPRAILERLTAVRWRFDEADLDALLTSVFPDADERARLRARTLEAAILVPERPGLFTVRSRLGQCSDVLAKTQRLAVAPSRPVPAQSDDDDLSEALDGRLCVLDARDPDAGLDEAIAAGARLQALGETVVIVAPTALSYARAQRATRGRVEIRAVQALDARHARRWSASATALIVSEAEALADADLARLVTVTEAAKARLVLIGRCRDADWTGRVLIDDVLMRYSAFSFVLSTAEAVLRAARKTGRLVEALDEAQIVRDAVDDGGILVLGDPDRAGRLGEAMRAKRERRRGTETQPTATVAGFRLASGDQLYVTTAFGQIGSPSSRGPWPAGTHLRVIAVDPALDRAIVEDDAGIRAALEPHCAAGTLRRAGVQMHHEALARQPPRMTLILDDSRTFIRTARWCGERKIEPTYITMEATRTFERLMRAIPDDRQPDLELGREALEEDRGIVWDQDGEIDSYDVEHAAERALADSESQYATEVDHPDEHDPPDALDQPEPGDPAIIDESDDSHSW</sequence>
<protein>
    <recommendedName>
        <fullName evidence="4">MobA/MobL protein domain-containing protein</fullName>
    </recommendedName>
</protein>
<comment type="caution">
    <text evidence="5">The sequence shown here is derived from an EMBL/GenBank/DDBJ whole genome shotgun (WGS) entry which is preliminary data.</text>
</comment>
<dbReference type="Gene3D" id="3.30.930.30">
    <property type="match status" value="1"/>
</dbReference>
<feature type="domain" description="MobA/MobL protein" evidence="4">
    <location>
        <begin position="21"/>
        <end position="167"/>
    </location>
</feature>
<dbReference type="Pfam" id="PF03389">
    <property type="entry name" value="MobA_MobL"/>
    <property type="match status" value="1"/>
</dbReference>
<evidence type="ECO:0000256" key="2">
    <source>
        <dbReference type="ARBA" id="ARBA00022971"/>
    </source>
</evidence>
<dbReference type="Proteomes" id="UP001223420">
    <property type="component" value="Unassembled WGS sequence"/>
</dbReference>
<feature type="compositionally biased region" description="Basic and acidic residues" evidence="3">
    <location>
        <begin position="727"/>
        <end position="737"/>
    </location>
</feature>
<dbReference type="InterPro" id="IPR005053">
    <property type="entry name" value="MobA_MobL"/>
</dbReference>